<dbReference type="Proteomes" id="UP000253664">
    <property type="component" value="Unassembled WGS sequence"/>
</dbReference>
<feature type="compositionally biased region" description="Low complexity" evidence="1">
    <location>
        <begin position="13"/>
        <end position="26"/>
    </location>
</feature>
<name>A0A367L222_9HYPO</name>
<evidence type="ECO:0000313" key="3">
    <source>
        <dbReference type="Proteomes" id="UP000253664"/>
    </source>
</evidence>
<protein>
    <submittedName>
        <fullName evidence="2">Uncharacterized protein</fullName>
    </submittedName>
</protein>
<sequence>MPLALLEQGGSGSSSRSDSSRSSSRSNAWPRGEAGGRARRPQ</sequence>
<gene>
    <name evidence="2" type="ORF">L249_8784</name>
</gene>
<feature type="region of interest" description="Disordered" evidence="1">
    <location>
        <begin position="1"/>
        <end position="42"/>
    </location>
</feature>
<dbReference type="AlphaFoldDB" id="A0A367L222"/>
<proteinExistence type="predicted"/>
<comment type="caution">
    <text evidence="2">The sequence shown here is derived from an EMBL/GenBank/DDBJ whole genome shotgun (WGS) entry which is preliminary data.</text>
</comment>
<evidence type="ECO:0000313" key="2">
    <source>
        <dbReference type="EMBL" id="RCI08490.1"/>
    </source>
</evidence>
<organism evidence="2 3">
    <name type="scientific">Ophiocordyceps polyrhachis-furcata BCC 54312</name>
    <dbReference type="NCBI Taxonomy" id="1330021"/>
    <lineage>
        <taxon>Eukaryota</taxon>
        <taxon>Fungi</taxon>
        <taxon>Dikarya</taxon>
        <taxon>Ascomycota</taxon>
        <taxon>Pezizomycotina</taxon>
        <taxon>Sordariomycetes</taxon>
        <taxon>Hypocreomycetidae</taxon>
        <taxon>Hypocreales</taxon>
        <taxon>Ophiocordycipitaceae</taxon>
        <taxon>Ophiocordyceps</taxon>
    </lineage>
</organism>
<evidence type="ECO:0000256" key="1">
    <source>
        <dbReference type="SAM" id="MobiDB-lite"/>
    </source>
</evidence>
<reference evidence="2 3" key="1">
    <citation type="journal article" date="2015" name="BMC Genomics">
        <title>Insights from the genome of Ophiocordyceps polyrhachis-furcata to pathogenicity and host specificity in insect fungi.</title>
        <authorList>
            <person name="Wichadakul D."/>
            <person name="Kobmoo N."/>
            <person name="Ingsriswang S."/>
            <person name="Tangphatsornruang S."/>
            <person name="Chantasingh D."/>
            <person name="Luangsa-ard J.J."/>
            <person name="Eurwilaichitr L."/>
        </authorList>
    </citation>
    <scope>NUCLEOTIDE SEQUENCE [LARGE SCALE GENOMIC DNA]</scope>
    <source>
        <strain evidence="2 3">BCC 54312</strain>
    </source>
</reference>
<keyword evidence="3" id="KW-1185">Reference proteome</keyword>
<accession>A0A367L222</accession>
<dbReference type="EMBL" id="LKCN02000019">
    <property type="protein sequence ID" value="RCI08490.1"/>
    <property type="molecule type" value="Genomic_DNA"/>
</dbReference>